<accession>A0ABU5ESN4</accession>
<dbReference type="Proteomes" id="UP001272242">
    <property type="component" value="Unassembled WGS sequence"/>
</dbReference>
<protein>
    <recommendedName>
        <fullName evidence="3">DUF4139 domain-containing protein</fullName>
    </recommendedName>
</protein>
<evidence type="ECO:0000313" key="1">
    <source>
        <dbReference type="EMBL" id="MDY3558106.1"/>
    </source>
</evidence>
<organism evidence="1 2">
    <name type="scientific">Gemmata algarum</name>
    <dbReference type="NCBI Taxonomy" id="2975278"/>
    <lineage>
        <taxon>Bacteria</taxon>
        <taxon>Pseudomonadati</taxon>
        <taxon>Planctomycetota</taxon>
        <taxon>Planctomycetia</taxon>
        <taxon>Gemmatales</taxon>
        <taxon>Gemmataceae</taxon>
        <taxon>Gemmata</taxon>
    </lineage>
</organism>
<dbReference type="RefSeq" id="WP_320685075.1">
    <property type="nucleotide sequence ID" value="NZ_JAXBLV010000013.1"/>
</dbReference>
<proteinExistence type="predicted"/>
<gene>
    <name evidence="1" type="ORF">R5W23_000827</name>
</gene>
<reference evidence="2" key="1">
    <citation type="journal article" date="2023" name="Mar. Drugs">
        <title>Gemmata algarum, a Novel Planctomycete Isolated from an Algal Mat, Displays Antimicrobial Activity.</title>
        <authorList>
            <person name="Kumar G."/>
            <person name="Kallscheuer N."/>
            <person name="Kashif M."/>
            <person name="Ahamad S."/>
            <person name="Jagadeeshwari U."/>
            <person name="Pannikurungottu S."/>
            <person name="Haufschild T."/>
            <person name="Kabuu M."/>
            <person name="Sasikala C."/>
            <person name="Jogler C."/>
            <person name="Ramana C."/>
        </authorList>
    </citation>
    <scope>NUCLEOTIDE SEQUENCE [LARGE SCALE GENOMIC DNA]</scope>
    <source>
        <strain evidence="2">JC673</strain>
    </source>
</reference>
<comment type="caution">
    <text evidence="1">The sequence shown here is derived from an EMBL/GenBank/DDBJ whole genome shotgun (WGS) entry which is preliminary data.</text>
</comment>
<evidence type="ECO:0008006" key="3">
    <source>
        <dbReference type="Google" id="ProtNLM"/>
    </source>
</evidence>
<keyword evidence="2" id="KW-1185">Reference proteome</keyword>
<dbReference type="EMBL" id="JAXBLV010000013">
    <property type="protein sequence ID" value="MDY3558106.1"/>
    <property type="molecule type" value="Genomic_DNA"/>
</dbReference>
<evidence type="ECO:0000313" key="2">
    <source>
        <dbReference type="Proteomes" id="UP001272242"/>
    </source>
</evidence>
<sequence>MHVATGIIRVPQYKPSTEPGIRPVEGFTEYVVRFEVLPRIGQVVTFGKESWVVARVEFPLTSGDSARELVAGPARVELDHLSKGGRSGSARSGTVLVLILDESLLGDPSYDGELRTFPALPRVGEFLSDTTRNPHVRYRVKEVNHVLNRRTELGWIEAEILIVPDGEPLPWKLRSQRPSDN</sequence>
<name>A0ABU5ESN4_9BACT</name>